<feature type="non-terminal residue" evidence="1">
    <location>
        <position position="76"/>
    </location>
</feature>
<accession>K0REQ8</accession>
<dbReference type="Proteomes" id="UP000266841">
    <property type="component" value="Unassembled WGS sequence"/>
</dbReference>
<dbReference type="AlphaFoldDB" id="K0REQ8"/>
<dbReference type="EMBL" id="AGNL01043133">
    <property type="protein sequence ID" value="EJK50709.1"/>
    <property type="molecule type" value="Genomic_DNA"/>
</dbReference>
<reference evidence="1 2" key="1">
    <citation type="journal article" date="2012" name="Genome Biol.">
        <title>Genome and low-iron response of an oceanic diatom adapted to chronic iron limitation.</title>
        <authorList>
            <person name="Lommer M."/>
            <person name="Specht M."/>
            <person name="Roy A.S."/>
            <person name="Kraemer L."/>
            <person name="Andreson R."/>
            <person name="Gutowska M.A."/>
            <person name="Wolf J."/>
            <person name="Bergner S.V."/>
            <person name="Schilhabel M.B."/>
            <person name="Klostermeier U.C."/>
            <person name="Beiko R.G."/>
            <person name="Rosenstiel P."/>
            <person name="Hippler M."/>
            <person name="Laroche J."/>
        </authorList>
    </citation>
    <scope>NUCLEOTIDE SEQUENCE [LARGE SCALE GENOMIC DNA]</scope>
    <source>
        <strain evidence="1 2">CCMP1005</strain>
    </source>
</reference>
<keyword evidence="2" id="KW-1185">Reference proteome</keyword>
<gene>
    <name evidence="1" type="ORF">THAOC_30245</name>
</gene>
<name>K0REQ8_THAOC</name>
<proteinExistence type="predicted"/>
<protein>
    <submittedName>
        <fullName evidence="1">Uncharacterized protein</fullName>
    </submittedName>
</protein>
<sequence length="76" mass="7728">MHGLSVTLLLGGRAAAQQRSGKRMAQAAAIEGSGAGGALVPQAVLALASHRNAQPAQLLRWQVAYKGHAATKTLTA</sequence>
<organism evidence="1 2">
    <name type="scientific">Thalassiosira oceanica</name>
    <name type="common">Marine diatom</name>
    <dbReference type="NCBI Taxonomy" id="159749"/>
    <lineage>
        <taxon>Eukaryota</taxon>
        <taxon>Sar</taxon>
        <taxon>Stramenopiles</taxon>
        <taxon>Ochrophyta</taxon>
        <taxon>Bacillariophyta</taxon>
        <taxon>Coscinodiscophyceae</taxon>
        <taxon>Thalassiosirophycidae</taxon>
        <taxon>Thalassiosirales</taxon>
        <taxon>Thalassiosiraceae</taxon>
        <taxon>Thalassiosira</taxon>
    </lineage>
</organism>
<evidence type="ECO:0000313" key="2">
    <source>
        <dbReference type="Proteomes" id="UP000266841"/>
    </source>
</evidence>
<comment type="caution">
    <text evidence="1">The sequence shown here is derived from an EMBL/GenBank/DDBJ whole genome shotgun (WGS) entry which is preliminary data.</text>
</comment>
<evidence type="ECO:0000313" key="1">
    <source>
        <dbReference type="EMBL" id="EJK50709.1"/>
    </source>
</evidence>